<dbReference type="Gene3D" id="3.40.50.300">
    <property type="entry name" value="P-loop containing nucleotide triphosphate hydrolases"/>
    <property type="match status" value="2"/>
</dbReference>
<feature type="domain" description="Helicase ATP-binding" evidence="2">
    <location>
        <begin position="232"/>
        <end position="362"/>
    </location>
</feature>
<dbReference type="InterPro" id="IPR025202">
    <property type="entry name" value="PLD-like_dom"/>
</dbReference>
<dbReference type="SUPFAM" id="SSF56024">
    <property type="entry name" value="Phospholipase D/nuclease"/>
    <property type="match status" value="1"/>
</dbReference>
<keyword evidence="5" id="KW-1185">Reference proteome</keyword>
<reference evidence="5" key="1">
    <citation type="submission" date="2016-10" db="EMBL/GenBank/DDBJ databases">
        <authorList>
            <person name="de Groot N.N."/>
        </authorList>
    </citation>
    <scope>NUCLEOTIDE SEQUENCE [LARGE SCALE GENOMIC DNA]</scope>
    <source>
        <strain evidence="5">10nlg</strain>
    </source>
</reference>
<dbReference type="CDD" id="cd18799">
    <property type="entry name" value="SF2_C_EcoAI-like"/>
    <property type="match status" value="1"/>
</dbReference>
<dbReference type="Pfam" id="PF00271">
    <property type="entry name" value="Helicase_C"/>
    <property type="match status" value="1"/>
</dbReference>
<evidence type="ECO:0000259" key="1">
    <source>
        <dbReference type="PROSITE" id="PS50035"/>
    </source>
</evidence>
<dbReference type="PROSITE" id="PS51194">
    <property type="entry name" value="HELICASE_CTER"/>
    <property type="match status" value="1"/>
</dbReference>
<dbReference type="Pfam" id="PF04851">
    <property type="entry name" value="ResIII"/>
    <property type="match status" value="1"/>
</dbReference>
<dbReference type="SMART" id="SM00490">
    <property type="entry name" value="HELICc"/>
    <property type="match status" value="1"/>
</dbReference>
<dbReference type="GO" id="GO:0005524">
    <property type="term" value="F:ATP binding"/>
    <property type="evidence" value="ECO:0007669"/>
    <property type="project" value="InterPro"/>
</dbReference>
<gene>
    <name evidence="4" type="ORF">SAMN05444126_10496</name>
</gene>
<dbReference type="RefSeq" id="WP_093072123.1">
    <property type="nucleotide sequence ID" value="NZ_FOGV01000004.1"/>
</dbReference>
<evidence type="ECO:0000259" key="3">
    <source>
        <dbReference type="PROSITE" id="PS51194"/>
    </source>
</evidence>
<dbReference type="AlphaFoldDB" id="A0A1H9RBK5"/>
<dbReference type="EMBL" id="FOGV01000004">
    <property type="protein sequence ID" value="SER70311.1"/>
    <property type="molecule type" value="Genomic_DNA"/>
</dbReference>
<dbReference type="InterPro" id="IPR006935">
    <property type="entry name" value="Helicase/UvrB_N"/>
</dbReference>
<dbReference type="PANTHER" id="PTHR47396">
    <property type="entry name" value="TYPE I RESTRICTION ENZYME ECOKI R PROTEIN"/>
    <property type="match status" value="1"/>
</dbReference>
<keyword evidence="4" id="KW-0378">Hydrolase</keyword>
<dbReference type="PANTHER" id="PTHR47396:SF1">
    <property type="entry name" value="ATP-DEPENDENT HELICASE IRC3-RELATED"/>
    <property type="match status" value="1"/>
</dbReference>
<keyword evidence="4" id="KW-0347">Helicase</keyword>
<dbReference type="PROSITE" id="PS50035">
    <property type="entry name" value="PLD"/>
    <property type="match status" value="1"/>
</dbReference>
<dbReference type="CDD" id="cd18032">
    <property type="entry name" value="DEXHc_RE_I_III_res"/>
    <property type="match status" value="1"/>
</dbReference>
<organism evidence="4 5">
    <name type="scientific">Salisediminibacterium halotolerans</name>
    <dbReference type="NCBI Taxonomy" id="517425"/>
    <lineage>
        <taxon>Bacteria</taxon>
        <taxon>Bacillati</taxon>
        <taxon>Bacillota</taxon>
        <taxon>Bacilli</taxon>
        <taxon>Bacillales</taxon>
        <taxon>Bacillaceae</taxon>
        <taxon>Salisediminibacterium</taxon>
    </lineage>
</organism>
<comment type="caution">
    <text evidence="4">The sequence shown here is derived from an EMBL/GenBank/DDBJ whole genome shotgun (WGS) entry which is preliminary data.</text>
</comment>
<keyword evidence="4" id="KW-0067">ATP-binding</keyword>
<dbReference type="STRING" id="1464123.SAMN05444126_10496"/>
<dbReference type="GO" id="GO:0005829">
    <property type="term" value="C:cytosol"/>
    <property type="evidence" value="ECO:0007669"/>
    <property type="project" value="TreeGrafter"/>
</dbReference>
<dbReference type="InterPro" id="IPR050742">
    <property type="entry name" value="Helicase_Restrict-Modif_Enz"/>
</dbReference>
<dbReference type="CDD" id="cd09205">
    <property type="entry name" value="PLDc_N_DEXD_b3"/>
    <property type="match status" value="1"/>
</dbReference>
<evidence type="ECO:0000313" key="5">
    <source>
        <dbReference type="Proteomes" id="UP000199318"/>
    </source>
</evidence>
<evidence type="ECO:0000259" key="2">
    <source>
        <dbReference type="PROSITE" id="PS51192"/>
    </source>
</evidence>
<protein>
    <submittedName>
        <fullName evidence="4">Superfamily II DNA or RNA helicase</fullName>
    </submittedName>
</protein>
<dbReference type="InterPro" id="IPR014001">
    <property type="entry name" value="Helicase_ATP-bd"/>
</dbReference>
<dbReference type="SMART" id="SM00487">
    <property type="entry name" value="DEXDc"/>
    <property type="match status" value="1"/>
</dbReference>
<dbReference type="Proteomes" id="UP000199318">
    <property type="component" value="Unassembled WGS sequence"/>
</dbReference>
<dbReference type="PROSITE" id="PS51192">
    <property type="entry name" value="HELICASE_ATP_BIND_1"/>
    <property type="match status" value="1"/>
</dbReference>
<sequence length="806" mass="91961">MNEVKLIRKQLIDEINEQISSAQTVYILVSFAMKSGVEMLLPSLQEAAERGADIKICTGDYLYVTQPEALRSLLKIGGSASMRMWQSNGESFHPKVYIFENGTARSLYVGSSNMSRSALTDGIEWNLGVSGKEADPAVAEAIDEFHRLFYDSQTVPLNEQTIASYEKIYNEKHAALPEFVKRWTETEETSLMFDQQGNQEVIRDPKADYDSSGITTIEPRGPQIDALHALENTFAEGYDKAMAVLATGLGKTYLAGFFAQKFERILFVAHREEILLQAEKSFAEVMPERTSGIVNGKQKETDREMVFASVFTLANEKQLQDFSPDAFDLIVVDEFHHAAADTYNRVLDYFNPAFLLGLTATPYRMDGKDVFAICEGNVAFQMHFIEAIQIQWLTPFRYYGVYDDTDYSQITWLGTQYHQKELEANLLREDLAARIYNEWQRYKQTRTLGFCSSIKQVEFLAAYFQEQGVRVIGLHSQTANVSRQEAIRLLENDEVEVIFTVDLFNEGTDIPSVDTLLFTRPTESLTVFTQQVGRGLRLADHKESCVIIDLIGNYRNADLKLSLLDTRPLEEQRKSTTIMPQVPESCTISFDTAVIDLLKEIKKKAQPRKEKIRALYEQLKEEFGRRPSYLELYRHKLDSATAIRSEFGSFPSFLHWAGELSAEEEQALTEGKTWLDHIEKTGMSKSYKMVVLRCMLARGIDRWLEPATPKEIAPCFYEFLSSTPYRRNDISAGDKDTWNRESLDKVAKRIADMPMTKFGGPTAFDGEKLTMDVQLTETANPLVYSWTEEICEFRLETYFERKYGGV</sequence>
<dbReference type="SUPFAM" id="SSF52540">
    <property type="entry name" value="P-loop containing nucleoside triphosphate hydrolases"/>
    <property type="match status" value="1"/>
</dbReference>
<dbReference type="GO" id="GO:0006793">
    <property type="term" value="P:phosphorus metabolic process"/>
    <property type="evidence" value="ECO:0007669"/>
    <property type="project" value="UniProtKB-ARBA"/>
</dbReference>
<dbReference type="Gene3D" id="3.30.870.10">
    <property type="entry name" value="Endonuclease Chain A"/>
    <property type="match status" value="1"/>
</dbReference>
<dbReference type="GO" id="GO:0016787">
    <property type="term" value="F:hydrolase activity"/>
    <property type="evidence" value="ECO:0007669"/>
    <property type="project" value="InterPro"/>
</dbReference>
<accession>A0A1H9RBK5</accession>
<name>A0A1H9RBK5_9BACI</name>
<dbReference type="OrthoDB" id="9802848at2"/>
<dbReference type="InterPro" id="IPR001650">
    <property type="entry name" value="Helicase_C-like"/>
</dbReference>
<feature type="domain" description="Helicase C-terminal" evidence="3">
    <location>
        <begin position="427"/>
        <end position="575"/>
    </location>
</feature>
<feature type="domain" description="PLD phosphodiesterase" evidence="1">
    <location>
        <begin position="88"/>
        <end position="118"/>
    </location>
</feature>
<dbReference type="GO" id="GO:0004386">
    <property type="term" value="F:helicase activity"/>
    <property type="evidence" value="ECO:0007669"/>
    <property type="project" value="UniProtKB-KW"/>
</dbReference>
<proteinExistence type="predicted"/>
<keyword evidence="4" id="KW-0547">Nucleotide-binding</keyword>
<dbReference type="Pfam" id="PF13091">
    <property type="entry name" value="PLDc_2"/>
    <property type="match status" value="1"/>
</dbReference>
<dbReference type="InterPro" id="IPR027417">
    <property type="entry name" value="P-loop_NTPase"/>
</dbReference>
<dbReference type="GO" id="GO:0003677">
    <property type="term" value="F:DNA binding"/>
    <property type="evidence" value="ECO:0007669"/>
    <property type="project" value="InterPro"/>
</dbReference>
<evidence type="ECO:0000313" key="4">
    <source>
        <dbReference type="EMBL" id="SER70311.1"/>
    </source>
</evidence>
<dbReference type="InterPro" id="IPR001736">
    <property type="entry name" value="PLipase_D/transphosphatidylase"/>
</dbReference>